<dbReference type="InterPro" id="IPR040079">
    <property type="entry name" value="Glutathione_S-Trfase"/>
</dbReference>
<dbReference type="EMBL" id="LR130779">
    <property type="protein sequence ID" value="VDN65399.1"/>
    <property type="molecule type" value="Genomic_DNA"/>
</dbReference>
<accession>A0A653B9X9</accession>
<dbReference type="OrthoDB" id="509852at2"/>
<organism evidence="2">
    <name type="scientific">Ectopseudomonas oleovorans</name>
    <name type="common">Pseudomonas oleovorans</name>
    <dbReference type="NCBI Taxonomy" id="301"/>
    <lineage>
        <taxon>Bacteria</taxon>
        <taxon>Pseudomonadati</taxon>
        <taxon>Pseudomonadota</taxon>
        <taxon>Gammaproteobacteria</taxon>
        <taxon>Pseudomonadales</taxon>
        <taxon>Pseudomonadaceae</taxon>
        <taxon>Ectopseudomonas</taxon>
    </lineage>
</organism>
<dbReference type="GO" id="GO:0006749">
    <property type="term" value="P:glutathione metabolic process"/>
    <property type="evidence" value="ECO:0007669"/>
    <property type="project" value="TreeGrafter"/>
</dbReference>
<reference evidence="2" key="1">
    <citation type="submission" date="2018-11" db="EMBL/GenBank/DDBJ databases">
        <authorList>
            <consortium name="Genoscope - CEA"/>
            <person name="William W."/>
        </authorList>
    </citation>
    <scope>NUCLEOTIDE SEQUENCE [LARGE SCALE GENOMIC DNA]</scope>
    <source>
        <strain evidence="2">T9AD</strain>
    </source>
</reference>
<dbReference type="SFLD" id="SFLDG00358">
    <property type="entry name" value="Main_(cytGST)"/>
    <property type="match status" value="1"/>
</dbReference>
<comment type="similarity">
    <text evidence="1">Belongs to the GST superfamily. Zeta family.</text>
</comment>
<dbReference type="CDD" id="cd03191">
    <property type="entry name" value="GST_C_Zeta"/>
    <property type="match status" value="1"/>
</dbReference>
<dbReference type="GO" id="GO:0005737">
    <property type="term" value="C:cytoplasm"/>
    <property type="evidence" value="ECO:0007669"/>
    <property type="project" value="InterPro"/>
</dbReference>
<dbReference type="InterPro" id="IPR010987">
    <property type="entry name" value="Glutathione-S-Trfase_C-like"/>
</dbReference>
<dbReference type="Pfam" id="PF13417">
    <property type="entry name" value="GST_N_3"/>
    <property type="match status" value="1"/>
</dbReference>
<dbReference type="PANTHER" id="PTHR42673:SF21">
    <property type="entry name" value="GLUTATHIONE S-TRANSFERASE YFCF"/>
    <property type="match status" value="1"/>
</dbReference>
<dbReference type="SUPFAM" id="SSF52833">
    <property type="entry name" value="Thioredoxin-like"/>
    <property type="match status" value="1"/>
</dbReference>
<dbReference type="Gene3D" id="1.20.1050.10">
    <property type="match status" value="1"/>
</dbReference>
<evidence type="ECO:0000313" key="2">
    <source>
        <dbReference type="EMBL" id="VDN65399.1"/>
    </source>
</evidence>
<dbReference type="Pfam" id="PF13410">
    <property type="entry name" value="GST_C_2"/>
    <property type="match status" value="1"/>
</dbReference>
<dbReference type="CDD" id="cd03042">
    <property type="entry name" value="GST_N_Zeta"/>
    <property type="match status" value="1"/>
</dbReference>
<dbReference type="FunFam" id="1.20.1050.10:FF:000017">
    <property type="entry name" value="Maleylacetoacetate isomerase"/>
    <property type="match status" value="1"/>
</dbReference>
<dbReference type="InterPro" id="IPR005955">
    <property type="entry name" value="GST_Zeta"/>
</dbReference>
<dbReference type="PROSITE" id="PS50404">
    <property type="entry name" value="GST_NTER"/>
    <property type="match status" value="1"/>
</dbReference>
<gene>
    <name evidence="2" type="primary">maiA</name>
    <name evidence="2" type="ORF">POT9AD_4424</name>
</gene>
<dbReference type="InterPro" id="IPR034333">
    <property type="entry name" value="GST_Zeta_N"/>
</dbReference>
<dbReference type="InterPro" id="IPR036282">
    <property type="entry name" value="Glutathione-S-Trfase_C_sf"/>
</dbReference>
<dbReference type="PROSITE" id="PS50405">
    <property type="entry name" value="GST_CTER"/>
    <property type="match status" value="1"/>
</dbReference>
<dbReference type="AlphaFoldDB" id="A0A653B9X9"/>
<dbReference type="InterPro" id="IPR036249">
    <property type="entry name" value="Thioredoxin-like_sf"/>
</dbReference>
<dbReference type="SUPFAM" id="SSF47616">
    <property type="entry name" value="GST C-terminal domain-like"/>
    <property type="match status" value="1"/>
</dbReference>
<proteinExistence type="inferred from homology"/>
<name>A0A653B9X9_ECTOL</name>
<dbReference type="GO" id="GO:0006559">
    <property type="term" value="P:L-phenylalanine catabolic process"/>
    <property type="evidence" value="ECO:0007669"/>
    <property type="project" value="TreeGrafter"/>
</dbReference>
<dbReference type="GO" id="GO:0016034">
    <property type="term" value="F:maleylacetoacetate isomerase activity"/>
    <property type="evidence" value="ECO:0007669"/>
    <property type="project" value="UniProtKB-EC"/>
</dbReference>
<dbReference type="Gene3D" id="3.40.30.10">
    <property type="entry name" value="Glutaredoxin"/>
    <property type="match status" value="1"/>
</dbReference>
<dbReference type="NCBIfam" id="TIGR01262">
    <property type="entry name" value="maiA"/>
    <property type="match status" value="1"/>
</dbReference>
<dbReference type="InterPro" id="IPR004045">
    <property type="entry name" value="Glutathione_S-Trfase_N"/>
</dbReference>
<dbReference type="PANTHER" id="PTHR42673">
    <property type="entry name" value="MALEYLACETOACETATE ISOMERASE"/>
    <property type="match status" value="1"/>
</dbReference>
<keyword evidence="2" id="KW-0413">Isomerase</keyword>
<dbReference type="EC" id="5.2.1.2" evidence="2"/>
<sequence length="215" mass="24169">MLKLYTYFRSSASYRVRIALNLKGLAWDAVPVHLLKDGGQQHVPDFAALNPNELVPVLSDGDATLVQSLAIIEYLDECHPQPPLLPADPLGRARVRALAQTIACEVHPLNNLRVLRYLERQLDIDADGRSAWYRHWVERGFSAVERMLAESPDTGRFCHGDTPSLADCCLLPQVFNAERFRVPLSAYPTIRRIVEQCRQLEPFQSAAPEAQPDAE</sequence>
<dbReference type="GO" id="GO:0004364">
    <property type="term" value="F:glutathione transferase activity"/>
    <property type="evidence" value="ECO:0007669"/>
    <property type="project" value="TreeGrafter"/>
</dbReference>
<dbReference type="InterPro" id="IPR034330">
    <property type="entry name" value="GST_Zeta_C"/>
</dbReference>
<protein>
    <submittedName>
        <fullName evidence="2">Putative maleylacetoacetate isomerase</fullName>
        <ecNumber evidence="2">5.2.1.2</ecNumber>
    </submittedName>
</protein>
<evidence type="ECO:0000256" key="1">
    <source>
        <dbReference type="ARBA" id="ARBA00010007"/>
    </source>
</evidence>
<dbReference type="SFLD" id="SFLDS00019">
    <property type="entry name" value="Glutathione_Transferase_(cytos"/>
    <property type="match status" value="1"/>
</dbReference>